<dbReference type="Pfam" id="PF00076">
    <property type="entry name" value="RRM_1"/>
    <property type="match status" value="1"/>
</dbReference>
<dbReference type="CDD" id="cd12226">
    <property type="entry name" value="RRM_NOL8"/>
    <property type="match status" value="1"/>
</dbReference>
<keyword evidence="8" id="KW-1185">Reference proteome</keyword>
<dbReference type="PROSITE" id="PS50102">
    <property type="entry name" value="RRM"/>
    <property type="match status" value="1"/>
</dbReference>
<keyword evidence="3" id="KW-0539">Nucleus</keyword>
<dbReference type="KEGG" id="csl:COCSUDRAFT_40047"/>
<dbReference type="PANTHER" id="PTHR48029:SF1">
    <property type="entry name" value="NUCLEOLAR PROTEIN 8"/>
    <property type="match status" value="1"/>
</dbReference>
<dbReference type="GO" id="GO:0005730">
    <property type="term" value="C:nucleolus"/>
    <property type="evidence" value="ECO:0007669"/>
    <property type="project" value="UniProtKB-SubCell"/>
</dbReference>
<dbReference type="PANTHER" id="PTHR48029">
    <property type="entry name" value="NUCLEOLAR PROTEIN 8"/>
    <property type="match status" value="1"/>
</dbReference>
<dbReference type="Gene3D" id="3.30.70.330">
    <property type="match status" value="1"/>
</dbReference>
<reference evidence="7 8" key="1">
    <citation type="journal article" date="2012" name="Genome Biol.">
        <title>The genome of the polar eukaryotic microalga coccomyxa subellipsoidea reveals traits of cold adaptation.</title>
        <authorList>
            <person name="Blanc G."/>
            <person name="Agarkova I."/>
            <person name="Grimwood J."/>
            <person name="Kuo A."/>
            <person name="Brueggeman A."/>
            <person name="Dunigan D."/>
            <person name="Gurnon J."/>
            <person name="Ladunga I."/>
            <person name="Lindquist E."/>
            <person name="Lucas S."/>
            <person name="Pangilinan J."/>
            <person name="Proschold T."/>
            <person name="Salamov A."/>
            <person name="Schmutz J."/>
            <person name="Weeks D."/>
            <person name="Yamada T."/>
            <person name="Claverie J.M."/>
            <person name="Grigoriev I."/>
            <person name="Van Etten J."/>
            <person name="Lomsadze A."/>
            <person name="Borodovsky M."/>
        </authorList>
    </citation>
    <scope>NUCLEOTIDE SEQUENCE [LARGE SCALE GENOMIC DNA]</scope>
    <source>
        <strain evidence="7 8">C-169</strain>
    </source>
</reference>
<sequence>MLMGPEPLTQPTRLFVGGIPQDVTQEQIAQRFKSFGTVQSVDLAPEKEGSVTAGPLVRSCRGFAYVQLTPKDAAALHRCISMYNGCKWMGGVLRVEPAKPDYKAKFAAEEADDLCLELEGQIAPEQPDSAMPDQPSSGEIPPLTIPRRDGKKTMKTQPNRVKTYFPPVKQPRADDLAWGPVEAPPGALTQQRVNALLTRFPSSARIAQAQAAVPNGVAQGTTKRQEAPEKAKAAASEEQMSQAAEEDEVMRENSSESEELGAVDFMDSDVEGPAAAAVQDSRFDSSDEDDDSAPAAHGRHAVALIQPSDKMKASGVAGNSKVQSKSVTGPMVVEQSTEGTGPLADGEHQQVEVKAAASRIDSSDDEEGGAAALEPAGSLKPAGMLGLSQEENMISAADDSETDESESDGGLQSASGDSDIASSSNDEGGSKGNDMSEDENAGPAGGDVHAGGQIQALSDEVGAVEEQQGDRDIDSEGEDTDDGDAQEHGSETDEAETSSEHLQEPGAGMERVAAEVGMGPELPAPDAETNSDLEEAVTPCDVEGASHGQRSGDMRAQQGKEAFLAGLAGVLPQGAAFCRLVGGNEVEAAWRATRDSLVADYKSKRRTALKQLPTKKRGRFHA</sequence>
<feature type="compositionally biased region" description="Acidic residues" evidence="5">
    <location>
        <begin position="475"/>
        <end position="484"/>
    </location>
</feature>
<feature type="region of interest" description="Disordered" evidence="5">
    <location>
        <begin position="211"/>
        <end position="532"/>
    </location>
</feature>
<feature type="compositionally biased region" description="Acidic residues" evidence="5">
    <location>
        <begin position="398"/>
        <end position="407"/>
    </location>
</feature>
<dbReference type="SUPFAM" id="SSF54928">
    <property type="entry name" value="RNA-binding domain, RBD"/>
    <property type="match status" value="1"/>
</dbReference>
<comment type="caution">
    <text evidence="7">The sequence shown here is derived from an EMBL/GenBank/DDBJ whole genome shotgun (WGS) entry which is preliminary data.</text>
</comment>
<feature type="domain" description="RRM" evidence="6">
    <location>
        <begin position="12"/>
        <end position="100"/>
    </location>
</feature>
<dbReference type="InterPro" id="IPR034138">
    <property type="entry name" value="NOP8_RRM"/>
</dbReference>
<dbReference type="InterPro" id="IPR035979">
    <property type="entry name" value="RBD_domain_sf"/>
</dbReference>
<dbReference type="AlphaFoldDB" id="I0Z552"/>
<dbReference type="eggNOG" id="ENOG502R34J">
    <property type="taxonomic scope" value="Eukaryota"/>
</dbReference>
<evidence type="ECO:0000256" key="4">
    <source>
        <dbReference type="PROSITE-ProRule" id="PRU00176"/>
    </source>
</evidence>
<dbReference type="GO" id="GO:0003723">
    <property type="term" value="F:RNA binding"/>
    <property type="evidence" value="ECO:0007669"/>
    <property type="project" value="UniProtKB-UniRule"/>
</dbReference>
<dbReference type="Proteomes" id="UP000007264">
    <property type="component" value="Unassembled WGS sequence"/>
</dbReference>
<accession>I0Z552</accession>
<feature type="compositionally biased region" description="Low complexity" evidence="5">
    <location>
        <begin position="233"/>
        <end position="243"/>
    </location>
</feature>
<dbReference type="STRING" id="574566.I0Z552"/>
<evidence type="ECO:0000313" key="7">
    <source>
        <dbReference type="EMBL" id="EIE25771.1"/>
    </source>
</evidence>
<comment type="subcellular location">
    <subcellularLocation>
        <location evidence="1">Nucleus</location>
        <location evidence="1">Nucleolus</location>
    </subcellularLocation>
</comment>
<feature type="compositionally biased region" description="Low complexity" evidence="5">
    <location>
        <begin position="413"/>
        <end position="424"/>
    </location>
</feature>
<evidence type="ECO:0000259" key="6">
    <source>
        <dbReference type="PROSITE" id="PS50102"/>
    </source>
</evidence>
<name>I0Z552_COCSC</name>
<evidence type="ECO:0000313" key="8">
    <source>
        <dbReference type="Proteomes" id="UP000007264"/>
    </source>
</evidence>
<feature type="compositionally biased region" description="Acidic residues" evidence="5">
    <location>
        <begin position="244"/>
        <end position="270"/>
    </location>
</feature>
<dbReference type="RefSeq" id="XP_005650315.1">
    <property type="nucleotide sequence ID" value="XM_005650258.1"/>
</dbReference>
<dbReference type="InterPro" id="IPR000504">
    <property type="entry name" value="RRM_dom"/>
</dbReference>
<keyword evidence="2 4" id="KW-0694">RNA-binding</keyword>
<dbReference type="GeneID" id="17044241"/>
<organism evidence="7 8">
    <name type="scientific">Coccomyxa subellipsoidea (strain C-169)</name>
    <name type="common">Green microalga</name>
    <dbReference type="NCBI Taxonomy" id="574566"/>
    <lineage>
        <taxon>Eukaryota</taxon>
        <taxon>Viridiplantae</taxon>
        <taxon>Chlorophyta</taxon>
        <taxon>core chlorophytes</taxon>
        <taxon>Trebouxiophyceae</taxon>
        <taxon>Trebouxiophyceae incertae sedis</taxon>
        <taxon>Coccomyxaceae</taxon>
        <taxon>Coccomyxa</taxon>
        <taxon>Coccomyxa subellipsoidea</taxon>
    </lineage>
</organism>
<evidence type="ECO:0000256" key="3">
    <source>
        <dbReference type="ARBA" id="ARBA00023242"/>
    </source>
</evidence>
<protein>
    <recommendedName>
        <fullName evidence="6">RRM domain-containing protein</fullName>
    </recommendedName>
</protein>
<feature type="region of interest" description="Disordered" evidence="5">
    <location>
        <begin position="126"/>
        <end position="156"/>
    </location>
</feature>
<feature type="compositionally biased region" description="Basic and acidic residues" evidence="5">
    <location>
        <begin position="223"/>
        <end position="232"/>
    </location>
</feature>
<evidence type="ECO:0000256" key="1">
    <source>
        <dbReference type="ARBA" id="ARBA00004604"/>
    </source>
</evidence>
<proteinExistence type="predicted"/>
<dbReference type="InterPro" id="IPR012677">
    <property type="entry name" value="Nucleotide-bd_a/b_plait_sf"/>
</dbReference>
<evidence type="ECO:0000256" key="2">
    <source>
        <dbReference type="ARBA" id="ARBA00022884"/>
    </source>
</evidence>
<dbReference type="SMART" id="SM00360">
    <property type="entry name" value="RRM"/>
    <property type="match status" value="1"/>
</dbReference>
<dbReference type="EMBL" id="AGSI01000003">
    <property type="protein sequence ID" value="EIE25771.1"/>
    <property type="molecule type" value="Genomic_DNA"/>
</dbReference>
<gene>
    <name evidence="7" type="ORF">COCSUDRAFT_40047</name>
</gene>
<dbReference type="OrthoDB" id="515833at2759"/>
<evidence type="ECO:0000256" key="5">
    <source>
        <dbReference type="SAM" id="MobiDB-lite"/>
    </source>
</evidence>